<feature type="region of interest" description="Disordered" evidence="5">
    <location>
        <begin position="1"/>
        <end position="76"/>
    </location>
</feature>
<evidence type="ECO:0000313" key="7">
    <source>
        <dbReference type="EMBL" id="GAA1827019.1"/>
    </source>
</evidence>
<feature type="transmembrane region" description="Helical" evidence="6">
    <location>
        <begin position="436"/>
        <end position="455"/>
    </location>
</feature>
<keyword evidence="8" id="KW-1185">Reference proteome</keyword>
<comment type="caution">
    <text evidence="7">The sequence shown here is derived from an EMBL/GenBank/DDBJ whole genome shotgun (WGS) entry which is preliminary data.</text>
</comment>
<dbReference type="InterPro" id="IPR051328">
    <property type="entry name" value="T7SS_ABC-Transporter"/>
</dbReference>
<protein>
    <recommendedName>
        <fullName evidence="9">DUF3533 domain-containing protein</fullName>
    </recommendedName>
</protein>
<sequence>MTEPHESPPTPASRVDDALGSGDEPPGSSPTYVASHAAPPEPHDAAPPAGSAVDDALGASDEPSPAGGTGRAPPEFALGEMPIHVHADEPLSLGEMPVGHEYPAPDTEPALPDTAGGTPSSPLIWRGMWHVPRYAGDRFWKAWAGRAAILLAGVLLLTTAFIAAYVGGLHEPTPRDIPVGVVTGDQTATQLLSILDERTGLVTGHEFATRDAATAALDRREVFAVVAGGAAGLQLTVSSGAGQPVAQILAGAVAAVGQAAGVQVTTVDAYPLTAHDPRGLVAFYLVVGLTLGGYLAATVLGLSLGTAPRDLMRATARIGAFAAFSLLLGLAGAILVGPVFDIWTGHTLGLTLGGALVAFTAAAITSALQGWLGMVGTGLAILLLVVLGNPGSGGVFPWPFLPSFFRGMHVWLPTGLGTDLTRAVAYYARAGAGLPVAGLLVWSLAGVVGTFAAAVTRGRRGEHAL</sequence>
<dbReference type="RefSeq" id="WP_344138161.1">
    <property type="nucleotide sequence ID" value="NZ_BAAALT010000235.1"/>
</dbReference>
<evidence type="ECO:0000256" key="5">
    <source>
        <dbReference type="SAM" id="MobiDB-lite"/>
    </source>
</evidence>
<comment type="subcellular location">
    <subcellularLocation>
        <location evidence="1">Membrane</location>
        <topology evidence="1">Multi-pass membrane protein</topology>
    </subcellularLocation>
</comment>
<evidence type="ECO:0000256" key="3">
    <source>
        <dbReference type="ARBA" id="ARBA00022989"/>
    </source>
</evidence>
<dbReference type="PANTHER" id="PTHR43077:SF5">
    <property type="entry name" value="PHAGE INFECTION PROTEIN"/>
    <property type="match status" value="1"/>
</dbReference>
<evidence type="ECO:0000313" key="8">
    <source>
        <dbReference type="Proteomes" id="UP001500218"/>
    </source>
</evidence>
<feature type="transmembrane region" description="Helical" evidence="6">
    <location>
        <begin position="314"/>
        <end position="336"/>
    </location>
</feature>
<keyword evidence="3 6" id="KW-1133">Transmembrane helix</keyword>
<evidence type="ECO:0000256" key="4">
    <source>
        <dbReference type="ARBA" id="ARBA00023136"/>
    </source>
</evidence>
<gene>
    <name evidence="7" type="ORF">GCM10009682_53020</name>
</gene>
<dbReference type="EMBL" id="BAAALT010000235">
    <property type="protein sequence ID" value="GAA1827019.1"/>
    <property type="molecule type" value="Genomic_DNA"/>
</dbReference>
<dbReference type="PANTHER" id="PTHR43077">
    <property type="entry name" value="TRANSPORT PERMEASE YVFS-RELATED"/>
    <property type="match status" value="1"/>
</dbReference>
<name>A0ABP4YPY0_9ACTN</name>
<evidence type="ECO:0000256" key="2">
    <source>
        <dbReference type="ARBA" id="ARBA00022692"/>
    </source>
</evidence>
<keyword evidence="4 6" id="KW-0472">Membrane</keyword>
<evidence type="ECO:0000256" key="1">
    <source>
        <dbReference type="ARBA" id="ARBA00004141"/>
    </source>
</evidence>
<feature type="transmembrane region" description="Helical" evidence="6">
    <location>
        <begin position="147"/>
        <end position="166"/>
    </location>
</feature>
<evidence type="ECO:0000256" key="6">
    <source>
        <dbReference type="SAM" id="Phobius"/>
    </source>
</evidence>
<reference evidence="8" key="1">
    <citation type="journal article" date="2019" name="Int. J. Syst. Evol. Microbiol.">
        <title>The Global Catalogue of Microorganisms (GCM) 10K type strain sequencing project: providing services to taxonomists for standard genome sequencing and annotation.</title>
        <authorList>
            <consortium name="The Broad Institute Genomics Platform"/>
            <consortium name="The Broad Institute Genome Sequencing Center for Infectious Disease"/>
            <person name="Wu L."/>
            <person name="Ma J."/>
        </authorList>
    </citation>
    <scope>NUCLEOTIDE SEQUENCE [LARGE SCALE GENOMIC DNA]</scope>
    <source>
        <strain evidence="8">JCM 13250</strain>
    </source>
</reference>
<dbReference type="Proteomes" id="UP001500218">
    <property type="component" value="Unassembled WGS sequence"/>
</dbReference>
<proteinExistence type="predicted"/>
<feature type="region of interest" description="Disordered" evidence="5">
    <location>
        <begin position="93"/>
        <end position="118"/>
    </location>
</feature>
<feature type="transmembrane region" description="Helical" evidence="6">
    <location>
        <begin position="342"/>
        <end position="364"/>
    </location>
</feature>
<feature type="transmembrane region" description="Helical" evidence="6">
    <location>
        <begin position="281"/>
        <end position="302"/>
    </location>
</feature>
<accession>A0ABP4YPY0</accession>
<keyword evidence="2 6" id="KW-0812">Transmembrane</keyword>
<evidence type="ECO:0008006" key="9">
    <source>
        <dbReference type="Google" id="ProtNLM"/>
    </source>
</evidence>
<organism evidence="7 8">
    <name type="scientific">Luedemannella flava</name>
    <dbReference type="NCBI Taxonomy" id="349316"/>
    <lineage>
        <taxon>Bacteria</taxon>
        <taxon>Bacillati</taxon>
        <taxon>Actinomycetota</taxon>
        <taxon>Actinomycetes</taxon>
        <taxon>Micromonosporales</taxon>
        <taxon>Micromonosporaceae</taxon>
        <taxon>Luedemannella</taxon>
    </lineage>
</organism>